<name>A0A183IRK0_9BILA</name>
<gene>
    <name evidence="1" type="ORF">SBAD_LOCUS6247</name>
</gene>
<sequence length="147" mass="16098">MTTEPLLVLNELLSAVTPSTVVAPRLVTEIVPLLSRSAQNLLEIPDPAKEGLGGWLHAFVTPTREREVGSGGRTMHFGSGHKWKSMQWLQVDNGHLVSALPSSPLQIKRCRQHNRKSVEPYPAVSPSSSKIGELQQNCFVPDVSLNI</sequence>
<proteinExistence type="predicted"/>
<reference evidence="3" key="1">
    <citation type="submission" date="2016-06" db="UniProtKB">
        <authorList>
            <consortium name="WormBaseParasite"/>
        </authorList>
    </citation>
    <scope>IDENTIFICATION</scope>
</reference>
<dbReference type="WBParaSite" id="SBAD_0000649001-mRNA-1">
    <property type="protein sequence ID" value="SBAD_0000649001-mRNA-1"/>
    <property type="gene ID" value="SBAD_0000649001"/>
</dbReference>
<accession>A0A183IRK0</accession>
<protein>
    <submittedName>
        <fullName evidence="1 3">Uncharacterized protein</fullName>
    </submittedName>
</protein>
<dbReference type="Proteomes" id="UP000270296">
    <property type="component" value="Unassembled WGS sequence"/>
</dbReference>
<dbReference type="EMBL" id="UZAM01009601">
    <property type="protein sequence ID" value="VDP09603.1"/>
    <property type="molecule type" value="Genomic_DNA"/>
</dbReference>
<evidence type="ECO:0000313" key="3">
    <source>
        <dbReference type="WBParaSite" id="SBAD_0000649001-mRNA-1"/>
    </source>
</evidence>
<organism evidence="3">
    <name type="scientific">Soboliphyme baturini</name>
    <dbReference type="NCBI Taxonomy" id="241478"/>
    <lineage>
        <taxon>Eukaryota</taxon>
        <taxon>Metazoa</taxon>
        <taxon>Ecdysozoa</taxon>
        <taxon>Nematoda</taxon>
        <taxon>Enoplea</taxon>
        <taxon>Dorylaimia</taxon>
        <taxon>Dioctophymatida</taxon>
        <taxon>Dioctophymatoidea</taxon>
        <taxon>Soboliphymatidae</taxon>
        <taxon>Soboliphyme</taxon>
    </lineage>
</organism>
<reference evidence="1 2" key="2">
    <citation type="submission" date="2018-11" db="EMBL/GenBank/DDBJ databases">
        <authorList>
            <consortium name="Pathogen Informatics"/>
        </authorList>
    </citation>
    <scope>NUCLEOTIDE SEQUENCE [LARGE SCALE GENOMIC DNA]</scope>
</reference>
<evidence type="ECO:0000313" key="2">
    <source>
        <dbReference type="Proteomes" id="UP000270296"/>
    </source>
</evidence>
<keyword evidence="2" id="KW-1185">Reference proteome</keyword>
<evidence type="ECO:0000313" key="1">
    <source>
        <dbReference type="EMBL" id="VDP09603.1"/>
    </source>
</evidence>
<dbReference type="AlphaFoldDB" id="A0A183IRK0"/>